<dbReference type="EMBL" id="JAMCCK010000015">
    <property type="protein sequence ID" value="MCL3994064.1"/>
    <property type="molecule type" value="Genomic_DNA"/>
</dbReference>
<evidence type="ECO:0000313" key="3">
    <source>
        <dbReference type="Proteomes" id="UP001202052"/>
    </source>
</evidence>
<organism evidence="2 3">
    <name type="scientific">Streptomyces lavenduligriseus</name>
    <dbReference type="NCBI Taxonomy" id="67315"/>
    <lineage>
        <taxon>Bacteria</taxon>
        <taxon>Bacillati</taxon>
        <taxon>Actinomycetota</taxon>
        <taxon>Actinomycetes</taxon>
        <taxon>Kitasatosporales</taxon>
        <taxon>Streptomycetaceae</taxon>
        <taxon>Streptomyces</taxon>
    </lineage>
</organism>
<protein>
    <submittedName>
        <fullName evidence="2">Sigma-like protein</fullName>
    </submittedName>
</protein>
<evidence type="ECO:0000256" key="1">
    <source>
        <dbReference type="SAM" id="MobiDB-lite"/>
    </source>
</evidence>
<dbReference type="Proteomes" id="UP001202052">
    <property type="component" value="Unassembled WGS sequence"/>
</dbReference>
<feature type="region of interest" description="Disordered" evidence="1">
    <location>
        <begin position="1"/>
        <end position="61"/>
    </location>
</feature>
<dbReference type="RefSeq" id="WP_249458853.1">
    <property type="nucleotide sequence ID" value="NZ_JAMCCK010000015.1"/>
</dbReference>
<proteinExistence type="predicted"/>
<reference evidence="2 3" key="1">
    <citation type="submission" date="2022-05" db="EMBL/GenBank/DDBJ databases">
        <title>Genome Resource of Streptomyces lavenduligriseus GA1-1, a Strain with Broad-Spectrum Antifungal Activity against Phytopathogenic Fungi.</title>
        <authorList>
            <person name="Qi D."/>
        </authorList>
    </citation>
    <scope>NUCLEOTIDE SEQUENCE [LARGE SCALE GENOMIC DNA]</scope>
    <source>
        <strain evidence="2 3">GA1-1</strain>
    </source>
</reference>
<accession>A0ABT0NRH3</accession>
<comment type="caution">
    <text evidence="2">The sequence shown here is derived from an EMBL/GenBank/DDBJ whole genome shotgun (WGS) entry which is preliminary data.</text>
</comment>
<evidence type="ECO:0000313" key="2">
    <source>
        <dbReference type="EMBL" id="MCL3994064.1"/>
    </source>
</evidence>
<sequence length="61" mass="6219">MSEAKTTEADITTLDSHAPAPPISDKPASTNDSHAPAPSEDAITTLDSHAPAPPALDLNSK</sequence>
<gene>
    <name evidence="2" type="ORF">M4438_11060</name>
</gene>
<keyword evidence="3" id="KW-1185">Reference proteome</keyword>
<name>A0ABT0NRH3_9ACTN</name>